<reference evidence="1" key="1">
    <citation type="submission" date="2021-06" db="EMBL/GenBank/DDBJ databases">
        <authorList>
            <person name="Kallberg Y."/>
            <person name="Tangrot J."/>
            <person name="Rosling A."/>
        </authorList>
    </citation>
    <scope>NUCLEOTIDE SEQUENCE</scope>
    <source>
        <strain evidence="1">IN212</strain>
    </source>
</reference>
<feature type="non-terminal residue" evidence="1">
    <location>
        <position position="1"/>
    </location>
</feature>
<evidence type="ECO:0000313" key="1">
    <source>
        <dbReference type="EMBL" id="CAG8511327.1"/>
    </source>
</evidence>
<comment type="caution">
    <text evidence="1">The sequence shown here is derived from an EMBL/GenBank/DDBJ whole genome shotgun (WGS) entry which is preliminary data.</text>
</comment>
<keyword evidence="2" id="KW-1185">Reference proteome</keyword>
<organism evidence="1 2">
    <name type="scientific">Racocetra fulgida</name>
    <dbReference type="NCBI Taxonomy" id="60492"/>
    <lineage>
        <taxon>Eukaryota</taxon>
        <taxon>Fungi</taxon>
        <taxon>Fungi incertae sedis</taxon>
        <taxon>Mucoromycota</taxon>
        <taxon>Glomeromycotina</taxon>
        <taxon>Glomeromycetes</taxon>
        <taxon>Diversisporales</taxon>
        <taxon>Gigasporaceae</taxon>
        <taxon>Racocetra</taxon>
    </lineage>
</organism>
<name>A0A9N8ZYX4_9GLOM</name>
<gene>
    <name evidence="1" type="ORF">RFULGI_LOCUS2910</name>
</gene>
<accession>A0A9N8ZYX4</accession>
<dbReference type="AlphaFoldDB" id="A0A9N8ZYX4"/>
<dbReference type="EMBL" id="CAJVPZ010002364">
    <property type="protein sequence ID" value="CAG8511327.1"/>
    <property type="molecule type" value="Genomic_DNA"/>
</dbReference>
<proteinExistence type="predicted"/>
<sequence>EFGFDTIGDDNQILFQPQQFTSNINTECLFHGMSSDFCISASISNPLILDFYYVLSNMEEELGIS</sequence>
<evidence type="ECO:0000313" key="2">
    <source>
        <dbReference type="Proteomes" id="UP000789396"/>
    </source>
</evidence>
<dbReference type="Proteomes" id="UP000789396">
    <property type="component" value="Unassembled WGS sequence"/>
</dbReference>
<protein>
    <submittedName>
        <fullName evidence="1">8242_t:CDS:1</fullName>
    </submittedName>
</protein>
<dbReference type="OrthoDB" id="2391321at2759"/>